<feature type="region of interest" description="Disordered" evidence="1">
    <location>
        <begin position="1"/>
        <end position="31"/>
    </location>
</feature>
<evidence type="ECO:0000313" key="2">
    <source>
        <dbReference type="EMBL" id="KAF2711653.1"/>
    </source>
</evidence>
<dbReference type="AlphaFoldDB" id="A0A6G1KG93"/>
<dbReference type="EMBL" id="MU005767">
    <property type="protein sequence ID" value="KAF2711653.1"/>
    <property type="molecule type" value="Genomic_DNA"/>
</dbReference>
<accession>A0A6G1KG93</accession>
<sequence length="283" mass="30646">MATKVTSITSSPGLPSPPNQSPRTEATDVESVLSTDLSAVGNILGPIQEDLNEAAEVSLCPSPPMNTPALFSPTHSVRSARSQYYGRGRGLSLIGVRLAQLKLEECPSSGKDNDYSAHSVVPTVSEADEDGKHDKVDDAVSKDGIDSGEICIAYSSPALNPRIQEYLAFQPNELPVTSTAPKHGEIDRPTSAHESMKSEALSFKSAKRSVISEGGVTEKSNWAEEIVDQFERALARLEQLALDESTEDSSVDAKGHYQKRLKELLASDRRKYPLKVEKIVEEP</sequence>
<dbReference type="Proteomes" id="UP000799428">
    <property type="component" value="Unassembled WGS sequence"/>
</dbReference>
<evidence type="ECO:0000313" key="3">
    <source>
        <dbReference type="Proteomes" id="UP000799428"/>
    </source>
</evidence>
<keyword evidence="3" id="KW-1185">Reference proteome</keyword>
<reference evidence="2" key="1">
    <citation type="journal article" date="2020" name="Stud. Mycol.">
        <title>101 Dothideomycetes genomes: a test case for predicting lifestyles and emergence of pathogens.</title>
        <authorList>
            <person name="Haridas S."/>
            <person name="Albert R."/>
            <person name="Binder M."/>
            <person name="Bloem J."/>
            <person name="Labutti K."/>
            <person name="Salamov A."/>
            <person name="Andreopoulos B."/>
            <person name="Baker S."/>
            <person name="Barry K."/>
            <person name="Bills G."/>
            <person name="Bluhm B."/>
            <person name="Cannon C."/>
            <person name="Castanera R."/>
            <person name="Culley D."/>
            <person name="Daum C."/>
            <person name="Ezra D."/>
            <person name="Gonzalez J."/>
            <person name="Henrissat B."/>
            <person name="Kuo A."/>
            <person name="Liang C."/>
            <person name="Lipzen A."/>
            <person name="Lutzoni F."/>
            <person name="Magnuson J."/>
            <person name="Mondo S."/>
            <person name="Nolan M."/>
            <person name="Ohm R."/>
            <person name="Pangilinan J."/>
            <person name="Park H.-J."/>
            <person name="Ramirez L."/>
            <person name="Alfaro M."/>
            <person name="Sun H."/>
            <person name="Tritt A."/>
            <person name="Yoshinaga Y."/>
            <person name="Zwiers L.-H."/>
            <person name="Turgeon B."/>
            <person name="Goodwin S."/>
            <person name="Spatafora J."/>
            <person name="Crous P."/>
            <person name="Grigoriev I."/>
        </authorList>
    </citation>
    <scope>NUCLEOTIDE SEQUENCE</scope>
    <source>
        <strain evidence="2">CBS 279.74</strain>
    </source>
</reference>
<protein>
    <submittedName>
        <fullName evidence="2">Uncharacterized protein</fullName>
    </submittedName>
</protein>
<gene>
    <name evidence="2" type="ORF">K504DRAFT_489490</name>
</gene>
<proteinExistence type="predicted"/>
<name>A0A6G1KG93_9PLEO</name>
<organism evidence="2 3">
    <name type="scientific">Pleomassaria siparia CBS 279.74</name>
    <dbReference type="NCBI Taxonomy" id="1314801"/>
    <lineage>
        <taxon>Eukaryota</taxon>
        <taxon>Fungi</taxon>
        <taxon>Dikarya</taxon>
        <taxon>Ascomycota</taxon>
        <taxon>Pezizomycotina</taxon>
        <taxon>Dothideomycetes</taxon>
        <taxon>Pleosporomycetidae</taxon>
        <taxon>Pleosporales</taxon>
        <taxon>Pleomassariaceae</taxon>
        <taxon>Pleomassaria</taxon>
    </lineage>
</organism>
<feature type="compositionally biased region" description="Polar residues" evidence="1">
    <location>
        <begin position="1"/>
        <end position="13"/>
    </location>
</feature>
<evidence type="ECO:0000256" key="1">
    <source>
        <dbReference type="SAM" id="MobiDB-lite"/>
    </source>
</evidence>
<dbReference type="OrthoDB" id="407617at2759"/>